<dbReference type="STRING" id="187868.SAMN05192589_104411"/>
<sequence>MISKITNNRASWAVTALAAASLLAACGGGGSDTTPAVSVNSVKVMGDSLADSGTFGFKFTVQGTAATGAGSSAIWPERVATSYGQTLCPHYASNGTAFTTRAECTNYAVGGGRINNFTAPTSPVSITKQIQDAGAAGFTDRDLVLIDGGANDAADLIGAYLRAASDGGVAYRTVLGTLLDANTVNTAMAGGATGMAQVGGLYMQTLATRFAATIKTNTLDKGAKRVAVLNAPGITLTPRFRLVVASIAASSGAAAAAQAEALFDGWIQAYNARLAASLGTDSRLALVDFYTSFKDQATNPAQYQLTNVANAACPATGVGSDGLPTYSFPTCTSAALSARTPPAGATGGADWWKSYGFADSFHPTPYGHQLVGQLVSRSLSTAGWL</sequence>
<feature type="signal peptide" evidence="2">
    <location>
        <begin position="1"/>
        <end position="24"/>
    </location>
</feature>
<dbReference type="PANTHER" id="PTHR45642:SF139">
    <property type="entry name" value="SGNH HYDROLASE-TYPE ESTERASE DOMAIN-CONTAINING PROTEIN"/>
    <property type="match status" value="1"/>
</dbReference>
<proteinExistence type="predicted"/>
<dbReference type="PANTHER" id="PTHR45642">
    <property type="entry name" value="GDSL ESTERASE/LIPASE EXL3"/>
    <property type="match status" value="1"/>
</dbReference>
<dbReference type="SUPFAM" id="SSF52266">
    <property type="entry name" value="SGNH hydrolase"/>
    <property type="match status" value="1"/>
</dbReference>
<reference evidence="3 4" key="1">
    <citation type="submission" date="2016-10" db="EMBL/GenBank/DDBJ databases">
        <authorList>
            <person name="de Groot N.N."/>
        </authorList>
    </citation>
    <scope>NUCLEOTIDE SEQUENCE [LARGE SCALE GENOMIC DNA]</scope>
    <source>
        <strain evidence="3 4">DSM 16619</strain>
    </source>
</reference>
<name>A0A1G6SDC2_9BURK</name>
<dbReference type="EMBL" id="FMZC01000004">
    <property type="protein sequence ID" value="SDD14888.1"/>
    <property type="molecule type" value="Genomic_DNA"/>
</dbReference>
<dbReference type="OrthoDB" id="5292073at2"/>
<protein>
    <submittedName>
        <fullName evidence="3">Phospholipase/lecithinase/hemolysin</fullName>
    </submittedName>
</protein>
<dbReference type="GO" id="GO:0016788">
    <property type="term" value="F:hydrolase activity, acting on ester bonds"/>
    <property type="evidence" value="ECO:0007669"/>
    <property type="project" value="InterPro"/>
</dbReference>
<evidence type="ECO:0000313" key="3">
    <source>
        <dbReference type="EMBL" id="SDD14888.1"/>
    </source>
</evidence>
<dbReference type="AlphaFoldDB" id="A0A1G6SDC2"/>
<dbReference type="Gene3D" id="3.40.50.1110">
    <property type="entry name" value="SGNH hydrolase"/>
    <property type="match status" value="1"/>
</dbReference>
<organism evidence="3 4">
    <name type="scientific">Paracidovorax valerianellae</name>
    <dbReference type="NCBI Taxonomy" id="187868"/>
    <lineage>
        <taxon>Bacteria</taxon>
        <taxon>Pseudomonadati</taxon>
        <taxon>Pseudomonadota</taxon>
        <taxon>Betaproteobacteria</taxon>
        <taxon>Burkholderiales</taxon>
        <taxon>Comamonadaceae</taxon>
        <taxon>Paracidovorax</taxon>
    </lineage>
</organism>
<gene>
    <name evidence="3" type="ORF">SAMN05192589_104411</name>
</gene>
<keyword evidence="4" id="KW-1185">Reference proteome</keyword>
<accession>A0A1G6SDC2</accession>
<dbReference type="PROSITE" id="PS51257">
    <property type="entry name" value="PROKAR_LIPOPROTEIN"/>
    <property type="match status" value="1"/>
</dbReference>
<evidence type="ECO:0000256" key="1">
    <source>
        <dbReference type="ARBA" id="ARBA00022729"/>
    </source>
</evidence>
<dbReference type="InterPro" id="IPR036514">
    <property type="entry name" value="SGNH_hydro_sf"/>
</dbReference>
<keyword evidence="1 2" id="KW-0732">Signal</keyword>
<evidence type="ECO:0000313" key="4">
    <source>
        <dbReference type="Proteomes" id="UP000198781"/>
    </source>
</evidence>
<dbReference type="InterPro" id="IPR050592">
    <property type="entry name" value="GDSL_lipolytic_enzyme"/>
</dbReference>
<dbReference type="Proteomes" id="UP000198781">
    <property type="component" value="Unassembled WGS sequence"/>
</dbReference>
<dbReference type="InterPro" id="IPR001087">
    <property type="entry name" value="GDSL"/>
</dbReference>
<evidence type="ECO:0000256" key="2">
    <source>
        <dbReference type="SAM" id="SignalP"/>
    </source>
</evidence>
<dbReference type="Pfam" id="PF00657">
    <property type="entry name" value="Lipase_GDSL"/>
    <property type="match status" value="1"/>
</dbReference>
<feature type="chain" id="PRO_5011477748" evidence="2">
    <location>
        <begin position="25"/>
        <end position="385"/>
    </location>
</feature>